<keyword evidence="2" id="KW-1185">Reference proteome</keyword>
<dbReference type="EMBL" id="CAJQUM010000001">
    <property type="protein sequence ID" value="CAG4883802.1"/>
    <property type="molecule type" value="Genomic_DNA"/>
</dbReference>
<evidence type="ECO:0000313" key="2">
    <source>
        <dbReference type="Proteomes" id="UP000742786"/>
    </source>
</evidence>
<gene>
    <name evidence="1" type="ORF">GTOL_11685</name>
</gene>
<organism evidence="1 2">
    <name type="scientific">Georgfuchsia toluolica</name>
    <dbReference type="NCBI Taxonomy" id="424218"/>
    <lineage>
        <taxon>Bacteria</taxon>
        <taxon>Pseudomonadati</taxon>
        <taxon>Pseudomonadota</taxon>
        <taxon>Betaproteobacteria</taxon>
        <taxon>Nitrosomonadales</taxon>
        <taxon>Sterolibacteriaceae</taxon>
        <taxon>Georgfuchsia</taxon>
    </lineage>
</organism>
<evidence type="ECO:0000313" key="1">
    <source>
        <dbReference type="EMBL" id="CAG4883802.1"/>
    </source>
</evidence>
<dbReference type="RefSeq" id="WP_220635727.1">
    <property type="nucleotide sequence ID" value="NZ_CAJQUM010000001.1"/>
</dbReference>
<sequence length="139" mass="15728">MSQGPITANDLPRIRREMCGHADNEDFSDSLRSICRQIVTAIDSVQGDTRAAYADVEKSFDAFVAAWPMELKRIERAKELLDRIPHLKDDQSIRQVLGELAPLLTTKWKLNLVVMLKRVGIEADKYDLVNLPAASDRLH</sequence>
<dbReference type="Proteomes" id="UP000742786">
    <property type="component" value="Unassembled WGS sequence"/>
</dbReference>
<accession>A0A916J4H4</accession>
<reference evidence="1" key="1">
    <citation type="submission" date="2021-04" db="EMBL/GenBank/DDBJ databases">
        <authorList>
            <person name="Hornung B."/>
        </authorList>
    </citation>
    <scope>NUCLEOTIDE SEQUENCE</scope>
    <source>
        <strain evidence="1">G5G6</strain>
    </source>
</reference>
<name>A0A916J4H4_9PROT</name>
<protein>
    <submittedName>
        <fullName evidence="1">Uncharacterized protein</fullName>
    </submittedName>
</protein>
<comment type="caution">
    <text evidence="1">The sequence shown here is derived from an EMBL/GenBank/DDBJ whole genome shotgun (WGS) entry which is preliminary data.</text>
</comment>
<proteinExistence type="predicted"/>
<dbReference type="AlphaFoldDB" id="A0A916J4H4"/>